<evidence type="ECO:0008006" key="3">
    <source>
        <dbReference type="Google" id="ProtNLM"/>
    </source>
</evidence>
<dbReference type="OrthoDB" id="8300194at2759"/>
<sequence>MRHSLNDRLTELNGLKPRDTSRGVATVDNTVVKYGKSIDIHEADAMQFVAANTSIPVPNVIDKWMEDGVTYITMTHVDGVDLDLIWPNLSDEAKDFVVAQLRQHVTELRATSSPYGEGVICSANGGYLRDNGRLGASRFGPFNTIDAFHNHLSSSPFWLQSTHPTASSPCIAAVMPLSSHTEI</sequence>
<name>A0A8K0XMB5_9AGAR</name>
<evidence type="ECO:0000313" key="1">
    <source>
        <dbReference type="EMBL" id="KAH8093209.1"/>
    </source>
</evidence>
<dbReference type="EMBL" id="JAEVFJ010000029">
    <property type="protein sequence ID" value="KAH8093209.1"/>
    <property type="molecule type" value="Genomic_DNA"/>
</dbReference>
<dbReference type="Proteomes" id="UP000813824">
    <property type="component" value="Unassembled WGS sequence"/>
</dbReference>
<dbReference type="InterPro" id="IPR011009">
    <property type="entry name" value="Kinase-like_dom_sf"/>
</dbReference>
<comment type="caution">
    <text evidence="1">The sequence shown here is derived from an EMBL/GenBank/DDBJ whole genome shotgun (WGS) entry which is preliminary data.</text>
</comment>
<reference evidence="1" key="1">
    <citation type="journal article" date="2021" name="New Phytol.">
        <title>Evolutionary innovations through gain and loss of genes in the ectomycorrhizal Boletales.</title>
        <authorList>
            <person name="Wu G."/>
            <person name="Miyauchi S."/>
            <person name="Morin E."/>
            <person name="Kuo A."/>
            <person name="Drula E."/>
            <person name="Varga T."/>
            <person name="Kohler A."/>
            <person name="Feng B."/>
            <person name="Cao Y."/>
            <person name="Lipzen A."/>
            <person name="Daum C."/>
            <person name="Hundley H."/>
            <person name="Pangilinan J."/>
            <person name="Johnson J."/>
            <person name="Barry K."/>
            <person name="LaButti K."/>
            <person name="Ng V."/>
            <person name="Ahrendt S."/>
            <person name="Min B."/>
            <person name="Choi I.G."/>
            <person name="Park H."/>
            <person name="Plett J.M."/>
            <person name="Magnuson J."/>
            <person name="Spatafora J.W."/>
            <person name="Nagy L.G."/>
            <person name="Henrissat B."/>
            <person name="Grigoriev I.V."/>
            <person name="Yang Z.L."/>
            <person name="Xu J."/>
            <person name="Martin F.M."/>
        </authorList>
    </citation>
    <scope>NUCLEOTIDE SEQUENCE</scope>
    <source>
        <strain evidence="1">KKN 215</strain>
    </source>
</reference>
<evidence type="ECO:0000313" key="2">
    <source>
        <dbReference type="Proteomes" id="UP000813824"/>
    </source>
</evidence>
<keyword evidence="2" id="KW-1185">Reference proteome</keyword>
<dbReference type="InterPro" id="IPR051678">
    <property type="entry name" value="AGP_Transferase"/>
</dbReference>
<gene>
    <name evidence="1" type="ORF">BXZ70DRAFT_386397</name>
</gene>
<dbReference type="AlphaFoldDB" id="A0A8K0XMB5"/>
<protein>
    <recommendedName>
        <fullName evidence="3">Aminoglycoside phosphotransferase domain-containing protein</fullName>
    </recommendedName>
</protein>
<accession>A0A8K0XMB5</accession>
<dbReference type="SUPFAM" id="SSF56112">
    <property type="entry name" value="Protein kinase-like (PK-like)"/>
    <property type="match status" value="1"/>
</dbReference>
<dbReference type="PANTHER" id="PTHR21310:SF58">
    <property type="entry name" value="AMINOGLYCOSIDE PHOSPHOTRANSFERASE DOMAIN-CONTAINING PROTEIN"/>
    <property type="match status" value="1"/>
</dbReference>
<proteinExistence type="predicted"/>
<organism evidence="1 2">
    <name type="scientific">Cristinia sonorae</name>
    <dbReference type="NCBI Taxonomy" id="1940300"/>
    <lineage>
        <taxon>Eukaryota</taxon>
        <taxon>Fungi</taxon>
        <taxon>Dikarya</taxon>
        <taxon>Basidiomycota</taxon>
        <taxon>Agaricomycotina</taxon>
        <taxon>Agaricomycetes</taxon>
        <taxon>Agaricomycetidae</taxon>
        <taxon>Agaricales</taxon>
        <taxon>Pleurotineae</taxon>
        <taxon>Stephanosporaceae</taxon>
        <taxon>Cristinia</taxon>
    </lineage>
</organism>
<dbReference type="PANTHER" id="PTHR21310">
    <property type="entry name" value="AMINOGLYCOSIDE PHOSPHOTRANSFERASE-RELATED-RELATED"/>
    <property type="match status" value="1"/>
</dbReference>